<keyword evidence="7" id="KW-1185">Reference proteome</keyword>
<dbReference type="InterPro" id="IPR011010">
    <property type="entry name" value="DNA_brk_join_enz"/>
</dbReference>
<dbReference type="InterPro" id="IPR002104">
    <property type="entry name" value="Integrase_catalytic"/>
</dbReference>
<reference evidence="6 7" key="1">
    <citation type="submission" date="2023-09" db="EMBL/GenBank/DDBJ databases">
        <title>Micromonospora halotolerans DSM 45598 genome sequence.</title>
        <authorList>
            <person name="Mo P."/>
        </authorList>
    </citation>
    <scope>NUCLEOTIDE SEQUENCE [LARGE SCALE GENOMIC DNA]</scope>
    <source>
        <strain evidence="6 7">DSM 45598</strain>
    </source>
</reference>
<evidence type="ECO:0000256" key="3">
    <source>
        <dbReference type="PROSITE-ProRule" id="PRU01248"/>
    </source>
</evidence>
<dbReference type="Gene3D" id="1.10.443.10">
    <property type="entry name" value="Intergrase catalytic core"/>
    <property type="match status" value="1"/>
</dbReference>
<dbReference type="InterPro" id="IPR013762">
    <property type="entry name" value="Integrase-like_cat_sf"/>
</dbReference>
<dbReference type="Gene3D" id="1.10.150.130">
    <property type="match status" value="1"/>
</dbReference>
<evidence type="ECO:0008006" key="8">
    <source>
        <dbReference type="Google" id="ProtNLM"/>
    </source>
</evidence>
<evidence type="ECO:0000313" key="6">
    <source>
        <dbReference type="EMBL" id="WNM37593.1"/>
    </source>
</evidence>
<protein>
    <recommendedName>
        <fullName evidence="8">Integrase</fullName>
    </recommendedName>
</protein>
<sequence length="377" mass="43138">MTDRNPGRTLAIAAARPHRQTSPHLLIPDQLELFSAVRHWGAVARLPLPALTPAAVDLLQRLKDEAQERNWPQGTVYEVERTLRLAVAWLGADAPIREADIRAICEHAPKTTVKRTLQFLRAHGRLIPEVTGPCADERAVRAAVHALPNGIGDEVQRWVKVLRGQGSRRHQSLSWATIRRYLTSMQPLLLDWSNQAGSLREITHEQIRSTLRTLRGHNAHRSATALRSLFRALKQEKIIFADPTKGIRVADVVTLPRPLPSDQLRKLFTETEEPLTRLVIALTAVHAITRHEIRHLRMEDLDLPRGRITLRRDGRSHIRRLEPLTYKLMQTWLTERARRWPRTLNSHLLLTARTASDDRHPPISTKAISYRLQRFGR</sequence>
<organism evidence="6 7">
    <name type="scientific">Micromonospora halotolerans</name>
    <dbReference type="NCBI Taxonomy" id="709879"/>
    <lineage>
        <taxon>Bacteria</taxon>
        <taxon>Bacillati</taxon>
        <taxon>Actinomycetota</taxon>
        <taxon>Actinomycetes</taxon>
        <taxon>Micromonosporales</taxon>
        <taxon>Micromonosporaceae</taxon>
        <taxon>Micromonospora</taxon>
    </lineage>
</organism>
<accession>A0ABY9ZQP4</accession>
<dbReference type="InterPro" id="IPR044068">
    <property type="entry name" value="CB"/>
</dbReference>
<dbReference type="PROSITE" id="PS51900">
    <property type="entry name" value="CB"/>
    <property type="match status" value="1"/>
</dbReference>
<dbReference type="Proteomes" id="UP001303001">
    <property type="component" value="Chromosome"/>
</dbReference>
<dbReference type="SUPFAM" id="SSF56349">
    <property type="entry name" value="DNA breaking-rejoining enzymes"/>
    <property type="match status" value="1"/>
</dbReference>
<evidence type="ECO:0000259" key="4">
    <source>
        <dbReference type="PROSITE" id="PS51898"/>
    </source>
</evidence>
<dbReference type="RefSeq" id="WP_313719179.1">
    <property type="nucleotide sequence ID" value="NZ_CP134876.1"/>
</dbReference>
<evidence type="ECO:0000256" key="1">
    <source>
        <dbReference type="ARBA" id="ARBA00023125"/>
    </source>
</evidence>
<proteinExistence type="predicted"/>
<dbReference type="PROSITE" id="PS51898">
    <property type="entry name" value="TYR_RECOMBINASE"/>
    <property type="match status" value="1"/>
</dbReference>
<keyword evidence="1 3" id="KW-0238">DNA-binding</keyword>
<gene>
    <name evidence="6" type="ORF">RMN56_20795</name>
</gene>
<evidence type="ECO:0000313" key="7">
    <source>
        <dbReference type="Proteomes" id="UP001303001"/>
    </source>
</evidence>
<dbReference type="InterPro" id="IPR010998">
    <property type="entry name" value="Integrase_recombinase_N"/>
</dbReference>
<evidence type="ECO:0000259" key="5">
    <source>
        <dbReference type="PROSITE" id="PS51900"/>
    </source>
</evidence>
<name>A0ABY9ZQP4_9ACTN</name>
<feature type="domain" description="Core-binding (CB)" evidence="5">
    <location>
        <begin position="149"/>
        <end position="234"/>
    </location>
</feature>
<feature type="domain" description="Tyr recombinase" evidence="4">
    <location>
        <begin position="254"/>
        <end position="377"/>
    </location>
</feature>
<evidence type="ECO:0000256" key="2">
    <source>
        <dbReference type="ARBA" id="ARBA00023172"/>
    </source>
</evidence>
<dbReference type="EMBL" id="CP134876">
    <property type="protein sequence ID" value="WNM37593.1"/>
    <property type="molecule type" value="Genomic_DNA"/>
</dbReference>
<keyword evidence="2" id="KW-0233">DNA recombination</keyword>